<dbReference type="SUPFAM" id="SSF52540">
    <property type="entry name" value="P-loop containing nucleoside triphosphate hydrolases"/>
    <property type="match status" value="2"/>
</dbReference>
<dbReference type="SUPFAM" id="SSF81923">
    <property type="entry name" value="Double Clp-N motif"/>
    <property type="match status" value="1"/>
</dbReference>
<dbReference type="InterPro" id="IPR001943">
    <property type="entry name" value="UVR_dom"/>
</dbReference>
<dbReference type="PROSITE" id="PS00871">
    <property type="entry name" value="CLPAB_2"/>
    <property type="match status" value="1"/>
</dbReference>
<dbReference type="SMART" id="SM01086">
    <property type="entry name" value="ClpB_D2-small"/>
    <property type="match status" value="1"/>
</dbReference>
<comment type="similarity">
    <text evidence="6">Belongs to the ClpA/ClpB family.</text>
</comment>
<dbReference type="GO" id="GO:0005524">
    <property type="term" value="F:ATP binding"/>
    <property type="evidence" value="ECO:0007669"/>
    <property type="project" value="UniProtKB-KW"/>
</dbReference>
<dbReference type="PRINTS" id="PR00300">
    <property type="entry name" value="CLPPROTEASEA"/>
</dbReference>
<feature type="coiled-coil region" evidence="7">
    <location>
        <begin position="437"/>
        <end position="494"/>
    </location>
</feature>
<accession>A0A414HCQ1</accession>
<gene>
    <name evidence="11" type="ORF">DW783_06465</name>
</gene>
<dbReference type="PROSITE" id="PS50151">
    <property type="entry name" value="UVR"/>
    <property type="match status" value="1"/>
</dbReference>
<dbReference type="Gene3D" id="1.10.1780.10">
    <property type="entry name" value="Clp, N-terminal domain"/>
    <property type="match status" value="1"/>
</dbReference>
<dbReference type="Gene3D" id="4.10.860.10">
    <property type="entry name" value="UVR domain"/>
    <property type="match status" value="1"/>
</dbReference>
<dbReference type="InterPro" id="IPR050130">
    <property type="entry name" value="ClpA_ClpB"/>
</dbReference>
<dbReference type="SMART" id="SM00382">
    <property type="entry name" value="AAA"/>
    <property type="match status" value="2"/>
</dbReference>
<sequence length="838" mass="93929">MNNQFTQRVSDIIMYSKEEANRLRNSYIGPEHLLLGLIREGEGKAIEILFNLQINLQDIKNQLEAIVKNNAENDTTYDENISFNEKASKVLKLCILEAKLLRNIAADSEHILLAIMKVKDNAAFHVLESNGVTYEKIKLTLQPDTHAGLGFSEDEDEDEDIRQSPSGNKSNAAQQQARPAQKKPANDTPVLDNFGTDMTKAAEEGKLDPVVGRVKEIERLAQILSRRKKNNPILIGEPGVGKSAIVEGLALRIVEKKVSRILFDKRVIALDMTAVVAGTKYRGQFEERIRSILNELKKNPNIILFIDEIHTIVGAGSAAGSMDAANMLKPALARGEIQCIGATTLDEYRQNIEKDGALERRFQKVIVEPTTAEETLQILKNIKDKYEDHHNVNYTDAALEACVKLTNRYITDRNFPDKAIDALDEAGSRVHLTNITAPKEIEEQEKLIDEMKSLKNEAVRLQNFELAASYRDKEKEYTNQLDTLKEEWEKSLKENRETVDDEQIAEVVSMMSGVPVQRMAQAEGMKLLGMKDDLLSKVIGQDKAIATLVKAIQRSRVGLKDPNKPIGTFMFLGPTGVGKTHLAKELAKLMFGSADALIRIDMSEYMEKFTVSRLVGAPPGYVGYEEGGQLTEKVRRKPYSIVLLDEIEKAHPDVFNILLQVMDEGRLTDSYGRTVDFKNTIVIMTSNIGTRQLKEFGKGIGFAAQVRTDDKEYSRNVITKALNKSFAPEFINRLDEIITFDQLDMDALTRIINIELKGLYSRVENIGYKLVIDEDAKKFVATKGYDVQFGARPLKRAIQNNLEDGISELILGSEMAAGDTIKVSYDKEKDLIVMTVEK</sequence>
<evidence type="ECO:0000256" key="5">
    <source>
        <dbReference type="PROSITE-ProRule" id="PRU01251"/>
    </source>
</evidence>
<dbReference type="PANTHER" id="PTHR11638">
    <property type="entry name" value="ATP-DEPENDENT CLP PROTEASE"/>
    <property type="match status" value="1"/>
</dbReference>
<evidence type="ECO:0000259" key="9">
    <source>
        <dbReference type="PROSITE" id="PS50151"/>
    </source>
</evidence>
<dbReference type="Gene3D" id="3.40.50.300">
    <property type="entry name" value="P-loop containing nucleotide triphosphate hydrolases"/>
    <property type="match status" value="2"/>
</dbReference>
<dbReference type="GO" id="GO:0005737">
    <property type="term" value="C:cytoplasm"/>
    <property type="evidence" value="ECO:0007669"/>
    <property type="project" value="TreeGrafter"/>
</dbReference>
<name>A0A414HCQ1_PHOVU</name>
<evidence type="ECO:0000256" key="1">
    <source>
        <dbReference type="ARBA" id="ARBA00022737"/>
    </source>
</evidence>
<keyword evidence="7" id="KW-0175">Coiled coil</keyword>
<dbReference type="Pfam" id="PF00004">
    <property type="entry name" value="AAA"/>
    <property type="match status" value="1"/>
</dbReference>
<evidence type="ECO:0000256" key="8">
    <source>
        <dbReference type="SAM" id="MobiDB-lite"/>
    </source>
</evidence>
<dbReference type="GO" id="GO:0008233">
    <property type="term" value="F:peptidase activity"/>
    <property type="evidence" value="ECO:0007669"/>
    <property type="project" value="UniProtKB-KW"/>
</dbReference>
<dbReference type="CDD" id="cd19499">
    <property type="entry name" value="RecA-like_ClpB_Hsp104-like"/>
    <property type="match status" value="1"/>
</dbReference>
<dbReference type="PROSITE" id="PS51903">
    <property type="entry name" value="CLP_R"/>
    <property type="match status" value="1"/>
</dbReference>
<dbReference type="Pfam" id="PF10431">
    <property type="entry name" value="ClpB_D2-small"/>
    <property type="match status" value="1"/>
</dbReference>
<dbReference type="Proteomes" id="UP000283429">
    <property type="component" value="Unassembled WGS sequence"/>
</dbReference>
<comment type="caution">
    <text evidence="11">The sequence shown here is derived from an EMBL/GenBank/DDBJ whole genome shotgun (WGS) entry which is preliminary data.</text>
</comment>
<evidence type="ECO:0000256" key="3">
    <source>
        <dbReference type="ARBA" id="ARBA00022840"/>
    </source>
</evidence>
<evidence type="ECO:0000256" key="6">
    <source>
        <dbReference type="RuleBase" id="RU004432"/>
    </source>
</evidence>
<evidence type="ECO:0000313" key="11">
    <source>
        <dbReference type="EMBL" id="RHD81918.1"/>
    </source>
</evidence>
<dbReference type="GO" id="GO:0034605">
    <property type="term" value="P:cellular response to heat"/>
    <property type="evidence" value="ECO:0007669"/>
    <property type="project" value="TreeGrafter"/>
</dbReference>
<keyword evidence="1 5" id="KW-0677">Repeat</keyword>
<dbReference type="Gene3D" id="1.10.8.60">
    <property type="match status" value="2"/>
</dbReference>
<dbReference type="FunFam" id="3.40.50.300:FF:000025">
    <property type="entry name" value="ATP-dependent Clp protease subunit"/>
    <property type="match status" value="1"/>
</dbReference>
<dbReference type="PROSITE" id="PS00870">
    <property type="entry name" value="CLPAB_1"/>
    <property type="match status" value="1"/>
</dbReference>
<keyword evidence="11" id="KW-0645">Protease</keyword>
<dbReference type="PANTHER" id="PTHR11638:SF18">
    <property type="entry name" value="HEAT SHOCK PROTEIN 104"/>
    <property type="match status" value="1"/>
</dbReference>
<evidence type="ECO:0000256" key="4">
    <source>
        <dbReference type="ARBA" id="ARBA00023186"/>
    </source>
</evidence>
<dbReference type="Pfam" id="PF17871">
    <property type="entry name" value="AAA_lid_9"/>
    <property type="match status" value="1"/>
</dbReference>
<reference evidence="11 12" key="1">
    <citation type="submission" date="2018-08" db="EMBL/GenBank/DDBJ databases">
        <title>A genome reference for cultivated species of the human gut microbiota.</title>
        <authorList>
            <person name="Zou Y."/>
            <person name="Xue W."/>
            <person name="Luo G."/>
        </authorList>
    </citation>
    <scope>NUCLEOTIDE SEQUENCE [LARGE SCALE GENOMIC DNA]</scope>
    <source>
        <strain evidence="11 12">AM30-40</strain>
    </source>
</reference>
<dbReference type="InterPro" id="IPR001270">
    <property type="entry name" value="ClpA/B"/>
</dbReference>
<organism evidence="11 12">
    <name type="scientific">Phocaeicola vulgatus</name>
    <name type="common">Bacteroides vulgatus</name>
    <dbReference type="NCBI Taxonomy" id="821"/>
    <lineage>
        <taxon>Bacteria</taxon>
        <taxon>Pseudomonadati</taxon>
        <taxon>Bacteroidota</taxon>
        <taxon>Bacteroidia</taxon>
        <taxon>Bacteroidales</taxon>
        <taxon>Bacteroidaceae</taxon>
        <taxon>Phocaeicola</taxon>
    </lineage>
</organism>
<dbReference type="GO" id="GO:0006508">
    <property type="term" value="P:proteolysis"/>
    <property type="evidence" value="ECO:0007669"/>
    <property type="project" value="UniProtKB-KW"/>
</dbReference>
<evidence type="ECO:0000256" key="2">
    <source>
        <dbReference type="ARBA" id="ARBA00022741"/>
    </source>
</evidence>
<dbReference type="AlphaFoldDB" id="A0A414HCQ1"/>
<dbReference type="Pfam" id="PF07724">
    <property type="entry name" value="AAA_2"/>
    <property type="match status" value="1"/>
</dbReference>
<protein>
    <submittedName>
        <fullName evidence="11">ATP-dependent Clp protease ATP-binding subunit</fullName>
    </submittedName>
</protein>
<dbReference type="InterPro" id="IPR018368">
    <property type="entry name" value="ClpA/B_CS1"/>
</dbReference>
<dbReference type="InterPro" id="IPR041546">
    <property type="entry name" value="ClpA/ClpB_AAA_lid"/>
</dbReference>
<keyword evidence="3 6" id="KW-0067">ATP-binding</keyword>
<evidence type="ECO:0000313" key="12">
    <source>
        <dbReference type="Proteomes" id="UP000283429"/>
    </source>
</evidence>
<dbReference type="InterPro" id="IPR019489">
    <property type="entry name" value="Clp_ATPase_C"/>
</dbReference>
<feature type="domain" description="UVR" evidence="9">
    <location>
        <begin position="445"/>
        <end position="480"/>
    </location>
</feature>
<feature type="region of interest" description="Disordered" evidence="8">
    <location>
        <begin position="146"/>
        <end position="192"/>
    </location>
</feature>
<dbReference type="InterPro" id="IPR028299">
    <property type="entry name" value="ClpA/B_CS2"/>
</dbReference>
<dbReference type="GO" id="GO:0016887">
    <property type="term" value="F:ATP hydrolysis activity"/>
    <property type="evidence" value="ECO:0007669"/>
    <property type="project" value="InterPro"/>
</dbReference>
<dbReference type="Pfam" id="PF02861">
    <property type="entry name" value="Clp_N"/>
    <property type="match status" value="1"/>
</dbReference>
<dbReference type="EMBL" id="QSJM01000015">
    <property type="protein sequence ID" value="RHD81918.1"/>
    <property type="molecule type" value="Genomic_DNA"/>
</dbReference>
<proteinExistence type="inferred from homology"/>
<dbReference type="RefSeq" id="WP_118170625.1">
    <property type="nucleotide sequence ID" value="NZ_QSJM01000015.1"/>
</dbReference>
<dbReference type="CDD" id="cd00009">
    <property type="entry name" value="AAA"/>
    <property type="match status" value="1"/>
</dbReference>
<keyword evidence="4 6" id="KW-0143">Chaperone</keyword>
<feature type="domain" description="Clp R" evidence="10">
    <location>
        <begin position="1"/>
        <end position="148"/>
    </location>
</feature>
<dbReference type="InterPro" id="IPR004176">
    <property type="entry name" value="Clp_R_N"/>
</dbReference>
<keyword evidence="2 6" id="KW-0547">Nucleotide-binding</keyword>
<dbReference type="InterPro" id="IPR027417">
    <property type="entry name" value="P-loop_NTPase"/>
</dbReference>
<dbReference type="InterPro" id="IPR003593">
    <property type="entry name" value="AAA+_ATPase"/>
</dbReference>
<keyword evidence="11" id="KW-0378">Hydrolase</keyword>
<dbReference type="InterPro" id="IPR036628">
    <property type="entry name" value="Clp_N_dom_sf"/>
</dbReference>
<evidence type="ECO:0000259" key="10">
    <source>
        <dbReference type="PROSITE" id="PS51903"/>
    </source>
</evidence>
<feature type="compositionally biased region" description="Low complexity" evidence="8">
    <location>
        <begin position="172"/>
        <end position="183"/>
    </location>
</feature>
<dbReference type="InterPro" id="IPR003959">
    <property type="entry name" value="ATPase_AAA_core"/>
</dbReference>
<evidence type="ECO:0000256" key="7">
    <source>
        <dbReference type="SAM" id="Coils"/>
    </source>
</evidence>
<dbReference type="FunFam" id="3.40.50.300:FF:000010">
    <property type="entry name" value="Chaperone clpB 1, putative"/>
    <property type="match status" value="1"/>
</dbReference>